<gene>
    <name evidence="1" type="ORF">OBO34_20885</name>
</gene>
<reference evidence="1" key="1">
    <citation type="submission" date="2022-09" db="EMBL/GenBank/DDBJ databases">
        <title>Culturomic study of gut microbiota in children with autism spectrum disorder.</title>
        <authorList>
            <person name="Efimov B.A."/>
            <person name="Chaplin A.V."/>
            <person name="Sokolova S.R."/>
            <person name="Pikina A.P."/>
            <person name="Korzhanova M."/>
            <person name="Belova V."/>
            <person name="Korostin D."/>
        </authorList>
    </citation>
    <scope>NUCLEOTIDE SEQUENCE</scope>
    <source>
        <strain evidence="1">ASD5510</strain>
    </source>
</reference>
<comment type="caution">
    <text evidence="1">The sequence shown here is derived from an EMBL/GenBank/DDBJ whole genome shotgun (WGS) entry which is preliminary data.</text>
</comment>
<name>A0A9J6QZA9_9FIRM</name>
<evidence type="ECO:0000313" key="2">
    <source>
        <dbReference type="Proteomes" id="UP001065549"/>
    </source>
</evidence>
<sequence length="43" mass="4916">MKIGDKEFKEIQIIGKDKVFLASITDENIIEHDDIEVVCIPLD</sequence>
<dbReference type="AlphaFoldDB" id="A0A9J6QZA9"/>
<keyword evidence="2" id="KW-1185">Reference proteome</keyword>
<evidence type="ECO:0000313" key="1">
    <source>
        <dbReference type="EMBL" id="MCU7380773.1"/>
    </source>
</evidence>
<dbReference type="RefSeq" id="WP_269478809.1">
    <property type="nucleotide sequence ID" value="NZ_JAOSHN010000013.1"/>
</dbReference>
<dbReference type="EMBL" id="JAOSHN010000013">
    <property type="protein sequence ID" value="MCU7380773.1"/>
    <property type="molecule type" value="Genomic_DNA"/>
</dbReference>
<dbReference type="Proteomes" id="UP001065549">
    <property type="component" value="Unassembled WGS sequence"/>
</dbReference>
<protein>
    <submittedName>
        <fullName evidence="1">Uncharacterized protein</fullName>
    </submittedName>
</protein>
<accession>A0A9J6QZA9</accession>
<proteinExistence type="predicted"/>
<organism evidence="1 2">
    <name type="scientific">Hominibacterium faecale</name>
    <dbReference type="NCBI Taxonomy" id="2839743"/>
    <lineage>
        <taxon>Bacteria</taxon>
        <taxon>Bacillati</taxon>
        <taxon>Bacillota</taxon>
        <taxon>Clostridia</taxon>
        <taxon>Peptostreptococcales</taxon>
        <taxon>Anaerovoracaceae</taxon>
        <taxon>Hominibacterium</taxon>
    </lineage>
</organism>